<organism evidence="1">
    <name type="scientific">Siphoviridae sp. ctxdc10</name>
    <dbReference type="NCBI Taxonomy" id="2825740"/>
    <lineage>
        <taxon>Viruses</taxon>
        <taxon>Duplodnaviria</taxon>
        <taxon>Heunggongvirae</taxon>
        <taxon>Uroviricota</taxon>
        <taxon>Caudoviricetes</taxon>
    </lineage>
</organism>
<sequence>MNSLGREYKKSPTFFAEKVHPCTNPTLALRTIPFRECGTFVLYRGIAKVNKKTE</sequence>
<name>A0A8S5TSF8_9CAUD</name>
<evidence type="ECO:0000313" key="1">
    <source>
        <dbReference type="EMBL" id="DAF85142.1"/>
    </source>
</evidence>
<reference evidence="1" key="1">
    <citation type="journal article" date="2021" name="Proc. Natl. Acad. Sci. U.S.A.">
        <title>A Catalog of Tens of Thousands of Viruses from Human Metagenomes Reveals Hidden Associations with Chronic Diseases.</title>
        <authorList>
            <person name="Tisza M.J."/>
            <person name="Buck C.B."/>
        </authorList>
    </citation>
    <scope>NUCLEOTIDE SEQUENCE</scope>
    <source>
        <strain evidence="1">Ctxdc10</strain>
    </source>
</reference>
<dbReference type="EMBL" id="BK015918">
    <property type="protein sequence ID" value="DAF85142.1"/>
    <property type="molecule type" value="Genomic_DNA"/>
</dbReference>
<protein>
    <submittedName>
        <fullName evidence="1">Uncharacterized protein</fullName>
    </submittedName>
</protein>
<accession>A0A8S5TSF8</accession>
<proteinExistence type="predicted"/>